<gene>
    <name evidence="2" type="ORF">GGQ91_004284</name>
</gene>
<dbReference type="EMBL" id="JACJIM010000006">
    <property type="protein sequence ID" value="MBA9064878.1"/>
    <property type="molecule type" value="Genomic_DNA"/>
</dbReference>
<feature type="compositionally biased region" description="Low complexity" evidence="1">
    <location>
        <begin position="37"/>
        <end position="52"/>
    </location>
</feature>
<reference evidence="2 3" key="1">
    <citation type="submission" date="2020-08" db="EMBL/GenBank/DDBJ databases">
        <title>Genomic Encyclopedia of Type Strains, Phase IV (KMG-IV): sequencing the most valuable type-strain genomes for metagenomic binning, comparative biology and taxonomic classification.</title>
        <authorList>
            <person name="Goeker M."/>
        </authorList>
    </citation>
    <scope>NUCLEOTIDE SEQUENCE [LARGE SCALE GENOMIC DNA]</scope>
    <source>
        <strain evidence="2 3">DSM 5686</strain>
    </source>
</reference>
<organism evidence="2 3">
    <name type="scientific">Methylobacterium fujisawaense</name>
    <dbReference type="NCBI Taxonomy" id="107400"/>
    <lineage>
        <taxon>Bacteria</taxon>
        <taxon>Pseudomonadati</taxon>
        <taxon>Pseudomonadota</taxon>
        <taxon>Alphaproteobacteria</taxon>
        <taxon>Hyphomicrobiales</taxon>
        <taxon>Methylobacteriaceae</taxon>
        <taxon>Methylobacterium</taxon>
    </lineage>
</organism>
<dbReference type="Proteomes" id="UP000565455">
    <property type="component" value="Unassembled WGS sequence"/>
</dbReference>
<feature type="compositionally biased region" description="Polar residues" evidence="1">
    <location>
        <begin position="92"/>
        <end position="106"/>
    </location>
</feature>
<name>A0ABR6DGI1_9HYPH</name>
<sequence>MRVRRSAGRSRQCRRPRSAPGCGPGTARSSAASGTNPSRSRPRSPSRVMRAPSHGRLMRPLPHPAARARPRPAGPPPARPAPRPVPHPDTPGTVQSSRACFSTIIPSSPHHGDERGQLEAERPGRQQAIEAHARAAGQPPDHEPRRRHLEEAVVEVRRHLRAAPALPRLVPGAATPFPPRPERRHRAEPGRLRHRERVGHRRVHRLDLRRPQRPASRAPVPVQQSRADRVVPAPSAFRIADEPATGRQAIVERHQRDRLSF</sequence>
<protein>
    <submittedName>
        <fullName evidence="2">Uncharacterized protein</fullName>
    </submittedName>
</protein>
<feature type="compositionally biased region" description="Polar residues" evidence="1">
    <location>
        <begin position="27"/>
        <end position="36"/>
    </location>
</feature>
<evidence type="ECO:0000256" key="1">
    <source>
        <dbReference type="SAM" id="MobiDB-lite"/>
    </source>
</evidence>
<accession>A0ABR6DGI1</accession>
<keyword evidence="3" id="KW-1185">Reference proteome</keyword>
<proteinExistence type="predicted"/>
<feature type="region of interest" description="Disordered" evidence="1">
    <location>
        <begin position="1"/>
        <end position="144"/>
    </location>
</feature>
<evidence type="ECO:0000313" key="3">
    <source>
        <dbReference type="Proteomes" id="UP000565455"/>
    </source>
</evidence>
<feature type="compositionally biased region" description="Basic residues" evidence="1">
    <location>
        <begin position="1"/>
        <end position="17"/>
    </location>
</feature>
<comment type="caution">
    <text evidence="2">The sequence shown here is derived from an EMBL/GenBank/DDBJ whole genome shotgun (WGS) entry which is preliminary data.</text>
</comment>
<feature type="compositionally biased region" description="Basic and acidic residues" evidence="1">
    <location>
        <begin position="110"/>
        <end position="124"/>
    </location>
</feature>
<feature type="region of interest" description="Disordered" evidence="1">
    <location>
        <begin position="169"/>
        <end position="188"/>
    </location>
</feature>
<feature type="compositionally biased region" description="Pro residues" evidence="1">
    <location>
        <begin position="72"/>
        <end position="89"/>
    </location>
</feature>
<feature type="region of interest" description="Disordered" evidence="1">
    <location>
        <begin position="208"/>
        <end position="228"/>
    </location>
</feature>
<evidence type="ECO:0000313" key="2">
    <source>
        <dbReference type="EMBL" id="MBA9064878.1"/>
    </source>
</evidence>